<dbReference type="SMART" id="SM01217">
    <property type="entry name" value="Fn3_like"/>
    <property type="match status" value="1"/>
</dbReference>
<evidence type="ECO:0000313" key="6">
    <source>
        <dbReference type="Proteomes" id="UP000824110"/>
    </source>
</evidence>
<dbReference type="SUPFAM" id="SSF52279">
    <property type="entry name" value="Beta-D-glucan exohydrolase, C-terminal domain"/>
    <property type="match status" value="1"/>
</dbReference>
<evidence type="ECO:0000256" key="2">
    <source>
        <dbReference type="ARBA" id="ARBA00022801"/>
    </source>
</evidence>
<dbReference type="PRINTS" id="PR00133">
    <property type="entry name" value="GLHYDRLASE3"/>
</dbReference>
<dbReference type="InterPro" id="IPR013783">
    <property type="entry name" value="Ig-like_fold"/>
</dbReference>
<dbReference type="InterPro" id="IPR050288">
    <property type="entry name" value="Cellulose_deg_GH3"/>
</dbReference>
<gene>
    <name evidence="5" type="ORF">IAB69_04290</name>
</gene>
<dbReference type="PANTHER" id="PTHR42715">
    <property type="entry name" value="BETA-GLUCOSIDASE"/>
    <property type="match status" value="1"/>
</dbReference>
<protein>
    <submittedName>
        <fullName evidence="5">Glycoside hydrolase family 3 C-terminal domain-containing protein</fullName>
    </submittedName>
</protein>
<dbReference type="AlphaFoldDB" id="A0A9D1MKP5"/>
<dbReference type="Gene3D" id="3.40.50.1700">
    <property type="entry name" value="Glycoside hydrolase family 3 C-terminal domain"/>
    <property type="match status" value="1"/>
</dbReference>
<organism evidence="5 6">
    <name type="scientific">Candidatus Coproplasma excrementigallinarum</name>
    <dbReference type="NCBI Taxonomy" id="2840747"/>
    <lineage>
        <taxon>Bacteria</taxon>
        <taxon>Bacillati</taxon>
        <taxon>Bacillota</taxon>
        <taxon>Clostridia</taxon>
        <taxon>Eubacteriales</taxon>
        <taxon>Candidatus Coproplasma</taxon>
    </lineage>
</organism>
<comment type="similarity">
    <text evidence="1">Belongs to the glycosyl hydrolase 3 family.</text>
</comment>
<dbReference type="GO" id="GO:0009251">
    <property type="term" value="P:glucan catabolic process"/>
    <property type="evidence" value="ECO:0007669"/>
    <property type="project" value="TreeGrafter"/>
</dbReference>
<dbReference type="Gene3D" id="3.20.20.300">
    <property type="entry name" value="Glycoside hydrolase, family 3, N-terminal domain"/>
    <property type="match status" value="1"/>
</dbReference>
<dbReference type="PANTHER" id="PTHR42715:SF10">
    <property type="entry name" value="BETA-GLUCOSIDASE"/>
    <property type="match status" value="1"/>
</dbReference>
<dbReference type="Pfam" id="PF14310">
    <property type="entry name" value="Fn3-like"/>
    <property type="match status" value="1"/>
</dbReference>
<feature type="transmembrane region" description="Helical" evidence="3">
    <location>
        <begin position="942"/>
        <end position="970"/>
    </location>
</feature>
<keyword evidence="3" id="KW-1133">Transmembrane helix</keyword>
<proteinExistence type="inferred from homology"/>
<feature type="domain" description="Fibronectin type III-like" evidence="4">
    <location>
        <begin position="398"/>
        <end position="476"/>
    </location>
</feature>
<dbReference type="InterPro" id="IPR036881">
    <property type="entry name" value="Glyco_hydro_3_C_sf"/>
</dbReference>
<evidence type="ECO:0000313" key="5">
    <source>
        <dbReference type="EMBL" id="HIU61848.1"/>
    </source>
</evidence>
<keyword evidence="2 5" id="KW-0378">Hydrolase</keyword>
<dbReference type="InterPro" id="IPR017853">
    <property type="entry name" value="GH"/>
</dbReference>
<dbReference type="Pfam" id="PF01915">
    <property type="entry name" value="Glyco_hydro_3_C"/>
    <property type="match status" value="1"/>
</dbReference>
<evidence type="ECO:0000256" key="1">
    <source>
        <dbReference type="ARBA" id="ARBA00005336"/>
    </source>
</evidence>
<sequence>MQKKLVEAGFDQTIQEEIEGAVLLKNENNALPLDKSSERISFFGHASVDPIHKGNSAGVDPMEGYRLNFPDAMRMSGFTLNEELVRHLEASPTTRAKSNYFWMDCTNATNGIADGEDKIEYYTPEIRQTWESERGGTAIMVLTRCGQENYDMLIDNVAGFVKGDGMMDPPKDQGHKTGRSSLALIDEEIAILEMIKEAKDAGYFDKFIVLLNTGNTMEVNWLDKYGVDACVYTGLIGGVGALGTAQLLAGEANFSGKSVDTYAYDSLSAPAVVNANENSPVYTNGDAVEAAVIGTQSPFADTGRYFTFQAEGIYVGYKYYETRYEDYVLGQGNADSTAGARSGMSEWNYNNEVSYPFGYGLSYTSFSQTLDDVKYNAETDKFEATVTVKNTGSVAGKSVIQLYAQTPYGEYERENLVEKSAIQLVGFDKTDMLEPGEDQTMTVEAERYLLASYDYTNAKTYILSEGDYYLAIGDDAHDALNNIICAKQPDAQGLVNVDGTAATGDADKTYKFTYDTLDDKTYSTTETGAEVTNRFDNCDLNYWVEGAGTYLSRQDWEGTYPVKLSNVTATADMIEILAGHNYTKPEGAPTVAEATEGFGTDSGLKLVDMRNISYDGSLEDIELWSKFINQLTFDEMLNVLDDAQGNAWAANEKIAAPAMKLGDGVDGPNGTSIGFPYEDTTGKYGSGKVDNASMCCFTGKAVLTGTFNRDLYAERGRLIGEFGLWGGKQMFWTLGVDYHKTPFGGRNFEYCSEDSNLSYMALVPEAIEMEKKGVICVAKHAAGNDQETIRIGIATFFNEQGWREGSLRASEGALRVADIKGYMQNYQRLGLESTMNSDAFNIDVCMDEWGFRGYAITDCTNARLDGYQGDYIDQLVSGTDGFCMTNAQIAKQTVLDYVNKTDDGSIVEYVVNAAKDYYYALSRSNAINGFDSNTEIIKLTPWWQTALTAAIVVTAVLTAGSVAMLTWTVIRNKKKEVK</sequence>
<dbReference type="InterPro" id="IPR002772">
    <property type="entry name" value="Glyco_hydro_3_C"/>
</dbReference>
<dbReference type="EMBL" id="DVNE01000042">
    <property type="protein sequence ID" value="HIU61848.1"/>
    <property type="molecule type" value="Genomic_DNA"/>
</dbReference>
<dbReference type="InterPro" id="IPR036962">
    <property type="entry name" value="Glyco_hydro_3_N_sf"/>
</dbReference>
<keyword evidence="3" id="KW-0472">Membrane</keyword>
<reference evidence="5" key="2">
    <citation type="journal article" date="2021" name="PeerJ">
        <title>Extensive microbial diversity within the chicken gut microbiome revealed by metagenomics and culture.</title>
        <authorList>
            <person name="Gilroy R."/>
            <person name="Ravi A."/>
            <person name="Getino M."/>
            <person name="Pursley I."/>
            <person name="Horton D.L."/>
            <person name="Alikhan N.F."/>
            <person name="Baker D."/>
            <person name="Gharbi K."/>
            <person name="Hall N."/>
            <person name="Watson M."/>
            <person name="Adriaenssens E.M."/>
            <person name="Foster-Nyarko E."/>
            <person name="Jarju S."/>
            <person name="Secka A."/>
            <person name="Antonio M."/>
            <person name="Oren A."/>
            <person name="Chaudhuri R.R."/>
            <person name="La Ragione R."/>
            <person name="Hildebrand F."/>
            <person name="Pallen M.J."/>
        </authorList>
    </citation>
    <scope>NUCLEOTIDE SEQUENCE</scope>
    <source>
        <strain evidence="5">CHK195-12923</strain>
    </source>
</reference>
<keyword evidence="3" id="KW-0812">Transmembrane</keyword>
<dbReference type="Proteomes" id="UP000824110">
    <property type="component" value="Unassembled WGS sequence"/>
</dbReference>
<dbReference type="InterPro" id="IPR001764">
    <property type="entry name" value="Glyco_hydro_3_N"/>
</dbReference>
<name>A0A9D1MKP5_9FIRM</name>
<evidence type="ECO:0000259" key="4">
    <source>
        <dbReference type="SMART" id="SM01217"/>
    </source>
</evidence>
<dbReference type="SUPFAM" id="SSF51445">
    <property type="entry name" value="(Trans)glycosidases"/>
    <property type="match status" value="1"/>
</dbReference>
<comment type="caution">
    <text evidence="5">The sequence shown here is derived from an EMBL/GenBank/DDBJ whole genome shotgun (WGS) entry which is preliminary data.</text>
</comment>
<dbReference type="GO" id="GO:0008422">
    <property type="term" value="F:beta-glucosidase activity"/>
    <property type="evidence" value="ECO:0007669"/>
    <property type="project" value="TreeGrafter"/>
</dbReference>
<dbReference type="Gene3D" id="2.60.40.10">
    <property type="entry name" value="Immunoglobulins"/>
    <property type="match status" value="1"/>
</dbReference>
<dbReference type="InterPro" id="IPR026891">
    <property type="entry name" value="Fn3-like"/>
</dbReference>
<reference evidence="5" key="1">
    <citation type="submission" date="2020-10" db="EMBL/GenBank/DDBJ databases">
        <authorList>
            <person name="Gilroy R."/>
        </authorList>
    </citation>
    <scope>NUCLEOTIDE SEQUENCE</scope>
    <source>
        <strain evidence="5">CHK195-12923</strain>
    </source>
</reference>
<accession>A0A9D1MKP5</accession>
<evidence type="ECO:0000256" key="3">
    <source>
        <dbReference type="SAM" id="Phobius"/>
    </source>
</evidence>